<dbReference type="PIRSF" id="PIRSF028451">
    <property type="entry name" value="UCP028451"/>
    <property type="match status" value="1"/>
</dbReference>
<sequence>MLILFLASAIFVRDYLNTIVSNSKYSAMQVHIPTSGFDFLNELKNNNNRDWFNLHKANFQEQQNSIALFADALLQELNTHDQIETPSGKKSLHRIYRDTRFSNNKTPYKTNWSGNFKRLGKHRRGGYYFHIEPGNTFIGGGFWAPEPQDLKLIRQDIAFDDAPLRKILADESFTTTFGTLRGEQLKTTPKGFEPGHKATDLLRYKQFLLMKPFTDEEALSESFLTQVNLTFKNMRPFFDYMSEVLSTDINGLAI</sequence>
<dbReference type="AlphaFoldDB" id="A0A1G7C3N8"/>
<dbReference type="RefSeq" id="WP_205411264.1">
    <property type="nucleotide sequence ID" value="NZ_FNAI01000005.1"/>
</dbReference>
<proteinExistence type="predicted"/>
<dbReference type="NCBIfam" id="TIGR02453">
    <property type="entry name" value="TIGR02453 family protein"/>
    <property type="match status" value="1"/>
</dbReference>
<gene>
    <name evidence="1" type="ORF">SAMN05216464_105273</name>
</gene>
<keyword evidence="2" id="KW-1185">Reference proteome</keyword>
<dbReference type="InterPro" id="IPR012808">
    <property type="entry name" value="CHP02453"/>
</dbReference>
<dbReference type="PANTHER" id="PTHR36452">
    <property type="entry name" value="CHROMOSOME 12, WHOLE GENOME SHOTGUN SEQUENCE"/>
    <property type="match status" value="1"/>
</dbReference>
<evidence type="ECO:0000313" key="2">
    <source>
        <dbReference type="Proteomes" id="UP000199072"/>
    </source>
</evidence>
<reference evidence="1 2" key="1">
    <citation type="submission" date="2016-10" db="EMBL/GenBank/DDBJ databases">
        <authorList>
            <person name="de Groot N.N."/>
        </authorList>
    </citation>
    <scope>NUCLEOTIDE SEQUENCE [LARGE SCALE GENOMIC DNA]</scope>
    <source>
        <strain evidence="1 2">47C3B</strain>
    </source>
</reference>
<name>A0A1G7C3N8_9SPHI</name>
<dbReference type="PANTHER" id="PTHR36452:SF1">
    <property type="entry name" value="DUF2461 DOMAIN-CONTAINING PROTEIN"/>
    <property type="match status" value="1"/>
</dbReference>
<dbReference type="EMBL" id="FNAI01000005">
    <property type="protein sequence ID" value="SDE33909.1"/>
    <property type="molecule type" value="Genomic_DNA"/>
</dbReference>
<accession>A0A1G7C3N8</accession>
<evidence type="ECO:0000313" key="1">
    <source>
        <dbReference type="EMBL" id="SDE33909.1"/>
    </source>
</evidence>
<dbReference type="Pfam" id="PF09365">
    <property type="entry name" value="DUF2461"/>
    <property type="match status" value="1"/>
</dbReference>
<organism evidence="1 2">
    <name type="scientific">Mucilaginibacter pineti</name>
    <dbReference type="NCBI Taxonomy" id="1391627"/>
    <lineage>
        <taxon>Bacteria</taxon>
        <taxon>Pseudomonadati</taxon>
        <taxon>Bacteroidota</taxon>
        <taxon>Sphingobacteriia</taxon>
        <taxon>Sphingobacteriales</taxon>
        <taxon>Sphingobacteriaceae</taxon>
        <taxon>Mucilaginibacter</taxon>
    </lineage>
</organism>
<dbReference type="InterPro" id="IPR015996">
    <property type="entry name" value="UCP028451"/>
</dbReference>
<dbReference type="Proteomes" id="UP000199072">
    <property type="component" value="Unassembled WGS sequence"/>
</dbReference>
<protein>
    <submittedName>
        <fullName evidence="1">TIGR02453 family protein</fullName>
    </submittedName>
</protein>